<evidence type="ECO:0000313" key="13">
    <source>
        <dbReference type="Proteomes" id="UP000199687"/>
    </source>
</evidence>
<dbReference type="InterPro" id="IPR001497">
    <property type="entry name" value="MethylDNA_cys_MeTrfase_AS"/>
</dbReference>
<keyword evidence="4 9" id="KW-0489">Methyltransferase</keyword>
<protein>
    <recommendedName>
        <fullName evidence="9">Methylated-DNA--protein-cysteine methyltransferase</fullName>
        <ecNumber evidence="9">2.1.1.63</ecNumber>
    </recommendedName>
    <alternativeName>
        <fullName evidence="9">6-O-methylguanine-DNA methyltransferase</fullName>
        <shortName evidence="9">MGMT</shortName>
    </alternativeName>
    <alternativeName>
        <fullName evidence="9">O-6-methylguanine-DNA-alkyltransferase</fullName>
    </alternativeName>
</protein>
<feature type="active site" description="Nucleophile; methyl group acceptor" evidence="9">
    <location>
        <position position="139"/>
    </location>
</feature>
<keyword evidence="3 9" id="KW-0963">Cytoplasm</keyword>
<dbReference type="STRING" id="531814.SAMN04487944_10527"/>
<dbReference type="InterPro" id="IPR036631">
    <property type="entry name" value="MGMT_N_sf"/>
</dbReference>
<comment type="function">
    <text evidence="9">Involved in the cellular defense against the biological effects of O6-methylguanine (O6-MeG) and O4-methylthymine (O4-MeT) in DNA. Repairs the methylated nucleobase in DNA by stoichiometrically transferring the methyl group to a cysteine residue in the enzyme. This is a suicide reaction: the enzyme is irreversibly inactivated.</text>
</comment>
<evidence type="ECO:0000256" key="5">
    <source>
        <dbReference type="ARBA" id="ARBA00022679"/>
    </source>
</evidence>
<comment type="catalytic activity">
    <reaction evidence="1 9">
        <text>a 4-O-methyl-thymidine in DNA + L-cysteinyl-[protein] = a thymidine in DNA + S-methyl-L-cysteinyl-[protein]</text>
        <dbReference type="Rhea" id="RHEA:53428"/>
        <dbReference type="Rhea" id="RHEA-COMP:10131"/>
        <dbReference type="Rhea" id="RHEA-COMP:10132"/>
        <dbReference type="Rhea" id="RHEA-COMP:13555"/>
        <dbReference type="Rhea" id="RHEA-COMP:13556"/>
        <dbReference type="ChEBI" id="CHEBI:29950"/>
        <dbReference type="ChEBI" id="CHEBI:82612"/>
        <dbReference type="ChEBI" id="CHEBI:137386"/>
        <dbReference type="ChEBI" id="CHEBI:137387"/>
        <dbReference type="EC" id="2.1.1.63"/>
    </reaction>
</comment>
<organism evidence="12 13">
    <name type="scientific">Gracilibacillus ureilyticus</name>
    <dbReference type="NCBI Taxonomy" id="531814"/>
    <lineage>
        <taxon>Bacteria</taxon>
        <taxon>Bacillati</taxon>
        <taxon>Bacillota</taxon>
        <taxon>Bacilli</taxon>
        <taxon>Bacillales</taxon>
        <taxon>Bacillaceae</taxon>
        <taxon>Gracilibacillus</taxon>
    </lineage>
</organism>
<dbReference type="NCBIfam" id="TIGR00589">
    <property type="entry name" value="ogt"/>
    <property type="match status" value="1"/>
</dbReference>
<accession>A0A1H9PK63</accession>
<keyword evidence="13" id="KW-1185">Reference proteome</keyword>
<gene>
    <name evidence="12" type="ORF">SAMN04487944_10527</name>
</gene>
<dbReference type="RefSeq" id="WP_089740105.1">
    <property type="nucleotide sequence ID" value="NZ_FOGL01000005.1"/>
</dbReference>
<comment type="subcellular location">
    <subcellularLocation>
        <location evidence="9">Cytoplasm</location>
    </subcellularLocation>
</comment>
<dbReference type="GO" id="GO:0006307">
    <property type="term" value="P:DNA alkylation repair"/>
    <property type="evidence" value="ECO:0007669"/>
    <property type="project" value="UniProtKB-UniRule"/>
</dbReference>
<reference evidence="12 13" key="1">
    <citation type="submission" date="2016-10" db="EMBL/GenBank/DDBJ databases">
        <authorList>
            <person name="de Groot N.N."/>
        </authorList>
    </citation>
    <scope>NUCLEOTIDE SEQUENCE [LARGE SCALE GENOMIC DNA]</scope>
    <source>
        <strain evidence="12 13">CGMCC 1.7727</strain>
    </source>
</reference>
<evidence type="ECO:0000259" key="11">
    <source>
        <dbReference type="Pfam" id="PF02870"/>
    </source>
</evidence>
<comment type="catalytic activity">
    <reaction evidence="8 9">
        <text>a 6-O-methyl-2'-deoxyguanosine in DNA + L-cysteinyl-[protein] = S-methyl-L-cysteinyl-[protein] + a 2'-deoxyguanosine in DNA</text>
        <dbReference type="Rhea" id="RHEA:24000"/>
        <dbReference type="Rhea" id="RHEA-COMP:10131"/>
        <dbReference type="Rhea" id="RHEA-COMP:10132"/>
        <dbReference type="Rhea" id="RHEA-COMP:11367"/>
        <dbReference type="Rhea" id="RHEA-COMP:11368"/>
        <dbReference type="ChEBI" id="CHEBI:29950"/>
        <dbReference type="ChEBI" id="CHEBI:82612"/>
        <dbReference type="ChEBI" id="CHEBI:85445"/>
        <dbReference type="ChEBI" id="CHEBI:85448"/>
        <dbReference type="EC" id="2.1.1.63"/>
    </reaction>
</comment>
<dbReference type="PANTHER" id="PTHR10815">
    <property type="entry name" value="METHYLATED-DNA--PROTEIN-CYSTEINE METHYLTRANSFERASE"/>
    <property type="match status" value="1"/>
</dbReference>
<dbReference type="Pfam" id="PF02870">
    <property type="entry name" value="Methyltransf_1N"/>
    <property type="match status" value="1"/>
</dbReference>
<keyword evidence="6 9" id="KW-0227">DNA damage</keyword>
<dbReference type="SUPFAM" id="SSF53155">
    <property type="entry name" value="Methylated DNA-protein cysteine methyltransferase domain"/>
    <property type="match status" value="1"/>
</dbReference>
<feature type="domain" description="Methylated-DNA-[protein]-cysteine S-methyltransferase DNA binding" evidence="10">
    <location>
        <begin position="88"/>
        <end position="167"/>
    </location>
</feature>
<dbReference type="HAMAP" id="MF_00772">
    <property type="entry name" value="OGT"/>
    <property type="match status" value="1"/>
</dbReference>
<sequence length="172" mass="19470">MNELFYTEMDSPIGKLTLVGSEDTIFSLNYGSYTANKEYLLKWCIQHQFSPVIHYDRNILKEVQIQLTEYFQGLRSQFSIKYKLFGTEFQKKVWNALTQVPYGETYSYKQIAETIGSPKAVRAVGGANNKNPLSIVIPCHRVIGIDGKLVGYGGGLEKKTYLLDLEKGKGQV</sequence>
<name>A0A1H9PK63_9BACI</name>
<dbReference type="InterPro" id="IPR036388">
    <property type="entry name" value="WH-like_DNA-bd_sf"/>
</dbReference>
<evidence type="ECO:0000256" key="8">
    <source>
        <dbReference type="ARBA" id="ARBA00049348"/>
    </source>
</evidence>
<evidence type="ECO:0000256" key="1">
    <source>
        <dbReference type="ARBA" id="ARBA00001286"/>
    </source>
</evidence>
<dbReference type="GO" id="GO:0005737">
    <property type="term" value="C:cytoplasm"/>
    <property type="evidence" value="ECO:0007669"/>
    <property type="project" value="UniProtKB-SubCell"/>
</dbReference>
<dbReference type="CDD" id="cd06445">
    <property type="entry name" value="ATase"/>
    <property type="match status" value="1"/>
</dbReference>
<dbReference type="GO" id="GO:0032259">
    <property type="term" value="P:methylation"/>
    <property type="evidence" value="ECO:0007669"/>
    <property type="project" value="UniProtKB-KW"/>
</dbReference>
<evidence type="ECO:0000256" key="2">
    <source>
        <dbReference type="ARBA" id="ARBA00008711"/>
    </source>
</evidence>
<dbReference type="InterPro" id="IPR023546">
    <property type="entry name" value="MGMT"/>
</dbReference>
<keyword evidence="7 9" id="KW-0234">DNA repair</keyword>
<keyword evidence="5 9" id="KW-0808">Transferase</keyword>
<dbReference type="PANTHER" id="PTHR10815:SF13">
    <property type="entry name" value="METHYLATED-DNA--PROTEIN-CYSTEINE METHYLTRANSFERASE"/>
    <property type="match status" value="1"/>
</dbReference>
<dbReference type="FunFam" id="1.10.10.10:FF:000214">
    <property type="entry name" value="Methylated-DNA--protein-cysteine methyltransferase"/>
    <property type="match status" value="1"/>
</dbReference>
<evidence type="ECO:0000313" key="12">
    <source>
        <dbReference type="EMBL" id="SER48229.1"/>
    </source>
</evidence>
<dbReference type="AlphaFoldDB" id="A0A1H9PK63"/>
<evidence type="ECO:0000259" key="10">
    <source>
        <dbReference type="Pfam" id="PF01035"/>
    </source>
</evidence>
<dbReference type="Pfam" id="PF01035">
    <property type="entry name" value="DNA_binding_1"/>
    <property type="match status" value="1"/>
</dbReference>
<dbReference type="Gene3D" id="3.30.160.70">
    <property type="entry name" value="Methylated DNA-protein cysteine methyltransferase domain"/>
    <property type="match status" value="1"/>
</dbReference>
<feature type="domain" description="Methylguanine DNA methyltransferase ribonuclease-like" evidence="11">
    <location>
        <begin position="4"/>
        <end position="81"/>
    </location>
</feature>
<evidence type="ECO:0000256" key="6">
    <source>
        <dbReference type="ARBA" id="ARBA00022763"/>
    </source>
</evidence>
<dbReference type="OrthoDB" id="9802228at2"/>
<evidence type="ECO:0000256" key="4">
    <source>
        <dbReference type="ARBA" id="ARBA00022603"/>
    </source>
</evidence>
<evidence type="ECO:0000256" key="7">
    <source>
        <dbReference type="ARBA" id="ARBA00023204"/>
    </source>
</evidence>
<dbReference type="Proteomes" id="UP000199687">
    <property type="component" value="Unassembled WGS sequence"/>
</dbReference>
<comment type="miscellaneous">
    <text evidence="9">This enzyme catalyzes only one turnover and therefore is not strictly catalytic. According to one definition, an enzyme is a biocatalyst that acts repeatedly and over many reaction cycles.</text>
</comment>
<proteinExistence type="inferred from homology"/>
<dbReference type="PROSITE" id="PS00374">
    <property type="entry name" value="MGMT"/>
    <property type="match status" value="1"/>
</dbReference>
<comment type="similarity">
    <text evidence="2 9">Belongs to the MGMT family.</text>
</comment>
<evidence type="ECO:0000256" key="9">
    <source>
        <dbReference type="HAMAP-Rule" id="MF_00772"/>
    </source>
</evidence>
<dbReference type="InterPro" id="IPR014048">
    <property type="entry name" value="MethylDNA_cys_MeTrfase_DNA-bd"/>
</dbReference>
<dbReference type="SUPFAM" id="SSF46767">
    <property type="entry name" value="Methylated DNA-protein cysteine methyltransferase, C-terminal domain"/>
    <property type="match status" value="1"/>
</dbReference>
<dbReference type="GO" id="GO:0003908">
    <property type="term" value="F:methylated-DNA-[protein]-cysteine S-methyltransferase activity"/>
    <property type="evidence" value="ECO:0007669"/>
    <property type="project" value="UniProtKB-UniRule"/>
</dbReference>
<dbReference type="Gene3D" id="1.10.10.10">
    <property type="entry name" value="Winged helix-like DNA-binding domain superfamily/Winged helix DNA-binding domain"/>
    <property type="match status" value="1"/>
</dbReference>
<dbReference type="InterPro" id="IPR008332">
    <property type="entry name" value="MethylG_MeTrfase_N"/>
</dbReference>
<dbReference type="InterPro" id="IPR036217">
    <property type="entry name" value="MethylDNA_cys_MeTrfase_DNAb"/>
</dbReference>
<dbReference type="EC" id="2.1.1.63" evidence="9"/>
<evidence type="ECO:0000256" key="3">
    <source>
        <dbReference type="ARBA" id="ARBA00022490"/>
    </source>
</evidence>
<dbReference type="EMBL" id="FOGL01000005">
    <property type="protein sequence ID" value="SER48229.1"/>
    <property type="molecule type" value="Genomic_DNA"/>
</dbReference>